<proteinExistence type="predicted"/>
<dbReference type="Proteomes" id="UP001174909">
    <property type="component" value="Unassembled WGS sequence"/>
</dbReference>
<keyword evidence="1 2" id="KW-0378">Hydrolase</keyword>
<dbReference type="EMBL" id="CASHTH010001025">
    <property type="protein sequence ID" value="CAI8010310.1"/>
    <property type="molecule type" value="Genomic_DNA"/>
</dbReference>
<reference evidence="2" key="1">
    <citation type="submission" date="2023-03" db="EMBL/GenBank/DDBJ databases">
        <authorList>
            <person name="Steffen K."/>
            <person name="Cardenas P."/>
        </authorList>
    </citation>
    <scope>NUCLEOTIDE SEQUENCE</scope>
</reference>
<comment type="caution">
    <text evidence="2">The sequence shown here is derived from an EMBL/GenBank/DDBJ whole genome shotgun (WGS) entry which is preliminary data.</text>
</comment>
<accession>A0AA35RF37</accession>
<gene>
    <name evidence="2" type="ORF">GBAR_LOCUS6795</name>
</gene>
<dbReference type="PANTHER" id="PTHR42977:SF3">
    <property type="entry name" value="AB HYDROLASE-1 DOMAIN-CONTAINING PROTEIN"/>
    <property type="match status" value="1"/>
</dbReference>
<dbReference type="AlphaFoldDB" id="A0AA35RF37"/>
<evidence type="ECO:0000256" key="1">
    <source>
        <dbReference type="ARBA" id="ARBA00022801"/>
    </source>
</evidence>
<dbReference type="InterPro" id="IPR051340">
    <property type="entry name" value="Haloalkane_dehalogenase"/>
</dbReference>
<dbReference type="GO" id="GO:0004301">
    <property type="term" value="F:epoxide hydrolase activity"/>
    <property type="evidence" value="ECO:0007669"/>
    <property type="project" value="TreeGrafter"/>
</dbReference>
<evidence type="ECO:0000313" key="3">
    <source>
        <dbReference type="Proteomes" id="UP001174909"/>
    </source>
</evidence>
<dbReference type="InterPro" id="IPR029058">
    <property type="entry name" value="AB_hydrolase_fold"/>
</dbReference>
<organism evidence="2 3">
    <name type="scientific">Geodia barretti</name>
    <name type="common">Barrett's horny sponge</name>
    <dbReference type="NCBI Taxonomy" id="519541"/>
    <lineage>
        <taxon>Eukaryota</taxon>
        <taxon>Metazoa</taxon>
        <taxon>Porifera</taxon>
        <taxon>Demospongiae</taxon>
        <taxon>Heteroscleromorpha</taxon>
        <taxon>Tetractinellida</taxon>
        <taxon>Astrophorina</taxon>
        <taxon>Geodiidae</taxon>
        <taxon>Geodia</taxon>
    </lineage>
</organism>
<protein>
    <submittedName>
        <fullName evidence="2">Epoxide hydrolase 3</fullName>
    </submittedName>
</protein>
<evidence type="ECO:0000313" key="2">
    <source>
        <dbReference type="EMBL" id="CAI8010310.1"/>
    </source>
</evidence>
<name>A0AA35RF37_GEOBA</name>
<dbReference type="SUPFAM" id="SSF53474">
    <property type="entry name" value="alpha/beta-Hydrolases"/>
    <property type="match status" value="1"/>
</dbReference>
<dbReference type="PANTHER" id="PTHR42977">
    <property type="entry name" value="HYDROLASE-RELATED"/>
    <property type="match status" value="1"/>
</dbReference>
<sequence length="121" mass="13699">MNLSQAVRIAVQVIEKRYTEHRMKVNGLNIHYTDWGNPDSPHMFLAHGAVANAIYWDLVAPAFQADYHIVAVTARGRAKSDYSPTGSYTTEDYVQDFHELTMALAWRSSLTLGNRWAGRSE</sequence>
<dbReference type="Gene3D" id="3.40.50.1820">
    <property type="entry name" value="alpha/beta hydrolase"/>
    <property type="match status" value="1"/>
</dbReference>
<keyword evidence="3" id="KW-1185">Reference proteome</keyword>